<evidence type="ECO:0000256" key="6">
    <source>
        <dbReference type="SAM" id="Phobius"/>
    </source>
</evidence>
<dbReference type="Proteomes" id="UP000050795">
    <property type="component" value="Unassembled WGS sequence"/>
</dbReference>
<dbReference type="Gene3D" id="2.10.25.10">
    <property type="entry name" value="Laminin"/>
    <property type="match status" value="3"/>
</dbReference>
<evidence type="ECO:0000256" key="3">
    <source>
        <dbReference type="ARBA" id="ARBA00022737"/>
    </source>
</evidence>
<reference evidence="9" key="1">
    <citation type="submission" date="2022-06" db="EMBL/GenBank/DDBJ databases">
        <authorList>
            <person name="Berger JAMES D."/>
            <person name="Berger JAMES D."/>
        </authorList>
    </citation>
    <scope>NUCLEOTIDE SEQUENCE [LARGE SCALE GENOMIC DNA]</scope>
</reference>
<dbReference type="GO" id="GO:0045197">
    <property type="term" value="P:establishment or maintenance of epithelial cell apical/basal polarity"/>
    <property type="evidence" value="ECO:0007669"/>
    <property type="project" value="TreeGrafter"/>
</dbReference>
<feature type="domain" description="EGF-like" evidence="8">
    <location>
        <begin position="238"/>
        <end position="282"/>
    </location>
</feature>
<evidence type="ECO:0000256" key="1">
    <source>
        <dbReference type="ARBA" id="ARBA00022536"/>
    </source>
</evidence>
<evidence type="ECO:0000256" key="7">
    <source>
        <dbReference type="SAM" id="SignalP"/>
    </source>
</evidence>
<keyword evidence="3" id="KW-0677">Repeat</keyword>
<dbReference type="InterPro" id="IPR000884">
    <property type="entry name" value="TSP1_rpt"/>
</dbReference>
<keyword evidence="6" id="KW-0472">Membrane</keyword>
<reference evidence="10" key="2">
    <citation type="submission" date="2023-11" db="UniProtKB">
        <authorList>
            <consortium name="WormBaseParasite"/>
        </authorList>
    </citation>
    <scope>IDENTIFICATION</scope>
</reference>
<evidence type="ECO:0000256" key="5">
    <source>
        <dbReference type="PROSITE-ProRule" id="PRU00076"/>
    </source>
</evidence>
<organism evidence="9 10">
    <name type="scientific">Trichobilharzia regenti</name>
    <name type="common">Nasal bird schistosome</name>
    <dbReference type="NCBI Taxonomy" id="157069"/>
    <lineage>
        <taxon>Eukaryota</taxon>
        <taxon>Metazoa</taxon>
        <taxon>Spiralia</taxon>
        <taxon>Lophotrochozoa</taxon>
        <taxon>Platyhelminthes</taxon>
        <taxon>Trematoda</taxon>
        <taxon>Digenea</taxon>
        <taxon>Strigeidida</taxon>
        <taxon>Schistosomatoidea</taxon>
        <taxon>Schistosomatidae</taxon>
        <taxon>Trichobilharzia</taxon>
    </lineage>
</organism>
<dbReference type="Gene3D" id="2.20.100.10">
    <property type="entry name" value="Thrombospondin type-1 (TSP1) repeat"/>
    <property type="match status" value="1"/>
</dbReference>
<dbReference type="SUPFAM" id="SSF82895">
    <property type="entry name" value="TSP-1 type 1 repeat"/>
    <property type="match status" value="1"/>
</dbReference>
<dbReference type="InterPro" id="IPR036383">
    <property type="entry name" value="TSP1_rpt_sf"/>
</dbReference>
<accession>A0AA85IY84</accession>
<keyword evidence="6" id="KW-0812">Transmembrane</keyword>
<dbReference type="SUPFAM" id="SSF57184">
    <property type="entry name" value="Growth factor receptor domain"/>
    <property type="match status" value="1"/>
</dbReference>
<dbReference type="AlphaFoldDB" id="A0AA85IY84"/>
<dbReference type="InterPro" id="IPR000742">
    <property type="entry name" value="EGF"/>
</dbReference>
<dbReference type="GO" id="GO:0005886">
    <property type="term" value="C:plasma membrane"/>
    <property type="evidence" value="ECO:0007669"/>
    <property type="project" value="TreeGrafter"/>
</dbReference>
<dbReference type="InterPro" id="IPR001881">
    <property type="entry name" value="EGF-like_Ca-bd_dom"/>
</dbReference>
<name>A0AA85IY84_TRIRE</name>
<dbReference type="PROSITE" id="PS00022">
    <property type="entry name" value="EGF_1"/>
    <property type="match status" value="2"/>
</dbReference>
<dbReference type="InterPro" id="IPR009030">
    <property type="entry name" value="Growth_fac_rcpt_cys_sf"/>
</dbReference>
<feature type="transmembrane region" description="Helical" evidence="6">
    <location>
        <begin position="521"/>
        <end position="543"/>
    </location>
</feature>
<keyword evidence="9" id="KW-1185">Reference proteome</keyword>
<evidence type="ECO:0000256" key="2">
    <source>
        <dbReference type="ARBA" id="ARBA00022729"/>
    </source>
</evidence>
<dbReference type="PROSITE" id="PS50026">
    <property type="entry name" value="EGF_3"/>
    <property type="match status" value="2"/>
</dbReference>
<keyword evidence="4 5" id="KW-1015">Disulfide bond</keyword>
<feature type="disulfide bond" evidence="5">
    <location>
        <begin position="272"/>
        <end position="281"/>
    </location>
</feature>
<dbReference type="GO" id="GO:0005509">
    <property type="term" value="F:calcium ion binding"/>
    <property type="evidence" value="ECO:0007669"/>
    <property type="project" value="InterPro"/>
</dbReference>
<proteinExistence type="predicted"/>
<keyword evidence="1 5" id="KW-0245">EGF-like domain</keyword>
<dbReference type="SUPFAM" id="SSF57196">
    <property type="entry name" value="EGF/Laminin"/>
    <property type="match status" value="1"/>
</dbReference>
<dbReference type="PANTHER" id="PTHR24049">
    <property type="entry name" value="CRUMBS FAMILY MEMBER"/>
    <property type="match status" value="1"/>
</dbReference>
<dbReference type="PROSITE" id="PS01186">
    <property type="entry name" value="EGF_2"/>
    <property type="match status" value="1"/>
</dbReference>
<feature type="domain" description="EGF-like" evidence="8">
    <location>
        <begin position="331"/>
        <end position="384"/>
    </location>
</feature>
<protein>
    <recommendedName>
        <fullName evidence="8">EGF-like domain-containing protein</fullName>
    </recommendedName>
</protein>
<evidence type="ECO:0000259" key="8">
    <source>
        <dbReference type="PROSITE" id="PS50026"/>
    </source>
</evidence>
<comment type="caution">
    <text evidence="5">Lacks conserved residue(s) required for the propagation of feature annotation.</text>
</comment>
<evidence type="ECO:0000256" key="4">
    <source>
        <dbReference type="ARBA" id="ARBA00023157"/>
    </source>
</evidence>
<dbReference type="Pfam" id="PF00090">
    <property type="entry name" value="TSP_1"/>
    <property type="match status" value="1"/>
</dbReference>
<dbReference type="CDD" id="cd00054">
    <property type="entry name" value="EGF_CA"/>
    <property type="match status" value="1"/>
</dbReference>
<evidence type="ECO:0000313" key="9">
    <source>
        <dbReference type="Proteomes" id="UP000050795"/>
    </source>
</evidence>
<sequence>MNLHSEIKLKLSLLLLFLLILLQSKEICSAKRLKVYFPGTWLKARNNFGIPFSVQYISLSQMNDWTSDWPNEKSWQYLHMANYEPPLYIKEGYWIPNSFKTICTPEAEHKSFTDMVYEFTQEDYEKRYTTSLRNLFTRTAKHYDGGYLNILSFFVNICQCLRKNDTHLYCPNPCRKPDVCDVSINSNGLCLILPSTEPLKVIPSNIRSVLGSAYAYDYECVCIDGYVFNNTLKKCIPIEKQCDSSVCFNDGICEYIPEDQRIIQEIQFSCKCPPAWKGLSCSEPRNPCLETQGLCGQHYCYRDPSNVKVGYRCACPPGFKPLSSTQPQCVNMNECVEYPDEACLNGGRCIDKDPSSSAIGIDMTEENLGYTCQCRHGYSGSRCERRAPPLEWTTWSAWTTCSVKCGLGIHKRFRTCPLPNRCIGSYIQTSRCQGPIAYCQDEYDEEMPELTQSGSKILKSWGIGWHLGDDHTLNDAFYWNEAEEGWDSLHYRFLGVFILGDILEWTYSLQLSHKWTIKELLVFHSILLALLFVPLCLIIFSLAKMIQRILYEYKTKRSLE</sequence>
<dbReference type="PANTHER" id="PTHR24049:SF22">
    <property type="entry name" value="DROSOPHILA CRUMBS HOMOLOG"/>
    <property type="match status" value="1"/>
</dbReference>
<dbReference type="SMART" id="SM00181">
    <property type="entry name" value="EGF"/>
    <property type="match status" value="4"/>
</dbReference>
<feature type="signal peptide" evidence="7">
    <location>
        <begin position="1"/>
        <end position="30"/>
    </location>
</feature>
<dbReference type="SMART" id="SM00209">
    <property type="entry name" value="TSP1"/>
    <property type="match status" value="1"/>
</dbReference>
<dbReference type="PROSITE" id="PS50092">
    <property type="entry name" value="TSP1"/>
    <property type="match status" value="1"/>
</dbReference>
<evidence type="ECO:0000313" key="10">
    <source>
        <dbReference type="WBParaSite" id="TREG1_117350.1"/>
    </source>
</evidence>
<dbReference type="Pfam" id="PF00008">
    <property type="entry name" value="EGF"/>
    <property type="match status" value="1"/>
</dbReference>
<feature type="chain" id="PRO_5041689480" description="EGF-like domain-containing protein" evidence="7">
    <location>
        <begin position="31"/>
        <end position="560"/>
    </location>
</feature>
<dbReference type="WBParaSite" id="TREG1_117350.1">
    <property type="protein sequence ID" value="TREG1_117350.1"/>
    <property type="gene ID" value="TREG1_117350"/>
</dbReference>
<keyword evidence="6" id="KW-1133">Transmembrane helix</keyword>
<dbReference type="InterPro" id="IPR051022">
    <property type="entry name" value="Notch_Cell-Fate_Det"/>
</dbReference>
<dbReference type="GO" id="GO:0007157">
    <property type="term" value="P:heterophilic cell-cell adhesion via plasma membrane cell adhesion molecules"/>
    <property type="evidence" value="ECO:0007669"/>
    <property type="project" value="TreeGrafter"/>
</dbReference>
<keyword evidence="2 7" id="KW-0732">Signal</keyword>
<feature type="disulfide bond" evidence="5">
    <location>
        <begin position="374"/>
        <end position="383"/>
    </location>
</feature>
<dbReference type="GO" id="GO:0032991">
    <property type="term" value="C:protein-containing complex"/>
    <property type="evidence" value="ECO:0007669"/>
    <property type="project" value="TreeGrafter"/>
</dbReference>
<dbReference type="SMART" id="SM00179">
    <property type="entry name" value="EGF_CA"/>
    <property type="match status" value="2"/>
</dbReference>